<protein>
    <recommendedName>
        <fullName evidence="2">Thioredoxin domain-containing protein</fullName>
    </recommendedName>
</protein>
<dbReference type="InterPro" id="IPR036249">
    <property type="entry name" value="Thioredoxin-like_sf"/>
</dbReference>
<feature type="domain" description="Thioredoxin" evidence="2">
    <location>
        <begin position="26"/>
        <end position="149"/>
    </location>
</feature>
<dbReference type="KEGG" id="pace:A6070_00970"/>
<keyword evidence="4" id="KW-1185">Reference proteome</keyword>
<name>A0A1L3GFR4_SYNAC</name>
<feature type="chain" id="PRO_5013221995" description="Thioredoxin domain-containing protein" evidence="1">
    <location>
        <begin position="25"/>
        <end position="171"/>
    </location>
</feature>
<dbReference type="GO" id="GO:0016209">
    <property type="term" value="F:antioxidant activity"/>
    <property type="evidence" value="ECO:0007669"/>
    <property type="project" value="InterPro"/>
</dbReference>
<dbReference type="Proteomes" id="UP000182264">
    <property type="component" value="Chromosome"/>
</dbReference>
<dbReference type="RefSeq" id="WP_072286650.1">
    <property type="nucleotide sequence ID" value="NZ_CP015455.1"/>
</dbReference>
<evidence type="ECO:0000259" key="2">
    <source>
        <dbReference type="PROSITE" id="PS51352"/>
    </source>
</evidence>
<dbReference type="PROSITE" id="PS51352">
    <property type="entry name" value="THIOREDOXIN_2"/>
    <property type="match status" value="1"/>
</dbReference>
<dbReference type="EMBL" id="CP015518">
    <property type="protein sequence ID" value="APG24804.1"/>
    <property type="molecule type" value="Genomic_DNA"/>
</dbReference>
<accession>A0A1L3GFR4</accession>
<dbReference type="Pfam" id="PF00578">
    <property type="entry name" value="AhpC-TSA"/>
    <property type="match status" value="1"/>
</dbReference>
<dbReference type="Gene3D" id="3.40.30.10">
    <property type="entry name" value="Glutaredoxin"/>
    <property type="match status" value="1"/>
</dbReference>
<dbReference type="SUPFAM" id="SSF52833">
    <property type="entry name" value="Thioredoxin-like"/>
    <property type="match status" value="1"/>
</dbReference>
<dbReference type="InterPro" id="IPR050553">
    <property type="entry name" value="Thioredoxin_ResA/DsbE_sf"/>
</dbReference>
<dbReference type="InterPro" id="IPR013766">
    <property type="entry name" value="Thioredoxin_domain"/>
</dbReference>
<dbReference type="STRING" id="29542.A6070_00970"/>
<dbReference type="GO" id="GO:0016491">
    <property type="term" value="F:oxidoreductase activity"/>
    <property type="evidence" value="ECO:0007669"/>
    <property type="project" value="InterPro"/>
</dbReference>
<evidence type="ECO:0000313" key="4">
    <source>
        <dbReference type="Proteomes" id="UP000182264"/>
    </source>
</evidence>
<proteinExistence type="predicted"/>
<dbReference type="OrthoDB" id="9809746at2"/>
<reference evidence="3 4" key="1">
    <citation type="journal article" date="2017" name="Genome Announc.">
        <title>Complete Genome Sequences of Two Acetylene-Fermenting Pelobacter acetylenicus Strains.</title>
        <authorList>
            <person name="Sutton J.M."/>
            <person name="Baesman S.M."/>
            <person name="Fierst J.L."/>
            <person name="Poret-Peterson A.T."/>
            <person name="Oremland R.S."/>
            <person name="Dunlap D.S."/>
            <person name="Akob D.M."/>
        </authorList>
    </citation>
    <scope>NUCLEOTIDE SEQUENCE [LARGE SCALE GENOMIC DNA]</scope>
    <source>
        <strain evidence="3 4">DSM 3247</strain>
    </source>
</reference>
<dbReference type="CDD" id="cd02966">
    <property type="entry name" value="TlpA_like_family"/>
    <property type="match status" value="1"/>
</dbReference>
<sequence>MKKTFLRLALAWLLMFSAATPALCQLVPGTSAPDFKLRNLQGKLVRLSDYAGRPAVLLIGTTWCPGCRVQMAELERSRRFLDDNRIVVLEVFIQESPGAVQKYLKNKKLPRNFEALIDDGQVHRSYRVYPIPRVLVLDGSRRIVEDTLGVDAAGLTAALRPLLDQPSGKGQ</sequence>
<dbReference type="PANTHER" id="PTHR42852">
    <property type="entry name" value="THIOL:DISULFIDE INTERCHANGE PROTEIN DSBE"/>
    <property type="match status" value="1"/>
</dbReference>
<evidence type="ECO:0000313" key="3">
    <source>
        <dbReference type="EMBL" id="APG24804.1"/>
    </source>
</evidence>
<keyword evidence="1" id="KW-0732">Signal</keyword>
<dbReference type="PANTHER" id="PTHR42852:SF13">
    <property type="entry name" value="PROTEIN DIPZ"/>
    <property type="match status" value="1"/>
</dbReference>
<organism evidence="3 4">
    <name type="scientific">Syntrophotalea acetylenica</name>
    <name type="common">Pelobacter acetylenicus</name>
    <dbReference type="NCBI Taxonomy" id="29542"/>
    <lineage>
        <taxon>Bacteria</taxon>
        <taxon>Pseudomonadati</taxon>
        <taxon>Thermodesulfobacteriota</taxon>
        <taxon>Desulfuromonadia</taxon>
        <taxon>Desulfuromonadales</taxon>
        <taxon>Syntrophotaleaceae</taxon>
        <taxon>Syntrophotalea</taxon>
    </lineage>
</organism>
<feature type="signal peptide" evidence="1">
    <location>
        <begin position="1"/>
        <end position="24"/>
    </location>
</feature>
<dbReference type="InterPro" id="IPR000866">
    <property type="entry name" value="AhpC/TSA"/>
</dbReference>
<gene>
    <name evidence="3" type="ORF">A7E75_07025</name>
</gene>
<evidence type="ECO:0000256" key="1">
    <source>
        <dbReference type="SAM" id="SignalP"/>
    </source>
</evidence>
<dbReference type="AlphaFoldDB" id="A0A1L3GFR4"/>